<evidence type="ECO:0000256" key="4">
    <source>
        <dbReference type="ARBA" id="ARBA00023211"/>
    </source>
</evidence>
<evidence type="ECO:0000256" key="1">
    <source>
        <dbReference type="ARBA" id="ARBA00001936"/>
    </source>
</evidence>
<dbReference type="Gene3D" id="3.90.1640.10">
    <property type="entry name" value="inorganic pyrophosphatase (n-terminal core)"/>
    <property type="match status" value="1"/>
</dbReference>
<dbReference type="SMART" id="SM01131">
    <property type="entry name" value="DHHA2"/>
    <property type="match status" value="1"/>
</dbReference>
<keyword evidence="4" id="KW-0464">Manganese</keyword>
<sequence length="310" mass="34342">MSKVLIFGHQNPDTDAITSAISFSYLQNELGHNTEAVAFGKPTEETQYALDYFETKAPRTVTSVSSETDQVMLVDHNEAQQSAPDIDKVKVLAVVDHHRIANFATADPLYYRAEPVGCTQTIIWKMFKENDIDVPKNIAGLMLSAIISDTLLLQSPTSTTEDEKAAHALADIAEVDLNSYGKDLLKAGTNTKNKTASQILNDDAKNFPMGESTVRIGQVNVVDVDEVLARKMELLREMQDQSQASNYDLFMLVITNVLENDSVALVYGDKTELVKQAFNKDIVEDTVLLEGVVSRKKQVVPPLTKQFEQE</sequence>
<dbReference type="Pfam" id="PF02833">
    <property type="entry name" value="DHHA2"/>
    <property type="match status" value="1"/>
</dbReference>
<name>A0ABN0XTG6_9LACT</name>
<evidence type="ECO:0000313" key="6">
    <source>
        <dbReference type="EMBL" id="GAA0372429.1"/>
    </source>
</evidence>
<evidence type="ECO:0000259" key="5">
    <source>
        <dbReference type="SMART" id="SM01131"/>
    </source>
</evidence>
<keyword evidence="3" id="KW-0378">Hydrolase</keyword>
<gene>
    <name evidence="6" type="ORF">GCM10008932_24640</name>
</gene>
<organism evidence="6 7">
    <name type="scientific">Alkalibacterium iburiense</name>
    <dbReference type="NCBI Taxonomy" id="290589"/>
    <lineage>
        <taxon>Bacteria</taxon>
        <taxon>Bacillati</taxon>
        <taxon>Bacillota</taxon>
        <taxon>Bacilli</taxon>
        <taxon>Lactobacillales</taxon>
        <taxon>Carnobacteriaceae</taxon>
        <taxon>Alkalibacterium</taxon>
    </lineage>
</organism>
<dbReference type="InterPro" id="IPR051319">
    <property type="entry name" value="Oligoribo/pAp-PDE_c-di-AMP_PDE"/>
</dbReference>
<dbReference type="Gene3D" id="3.10.310.20">
    <property type="entry name" value="DHHA2 domain"/>
    <property type="match status" value="1"/>
</dbReference>
<protein>
    <submittedName>
        <fullName evidence="6">Manganese-dependent inorganic pyrophosphatase</fullName>
    </submittedName>
</protein>
<proteinExistence type="predicted"/>
<evidence type="ECO:0000256" key="3">
    <source>
        <dbReference type="ARBA" id="ARBA00022801"/>
    </source>
</evidence>
<feature type="domain" description="DHHA2" evidence="5">
    <location>
        <begin position="181"/>
        <end position="307"/>
    </location>
</feature>
<dbReference type="PANTHER" id="PTHR47618">
    <property type="entry name" value="BIFUNCTIONAL OLIGORIBONUCLEASE AND PAP PHOSPHATASE NRNA"/>
    <property type="match status" value="1"/>
</dbReference>
<keyword evidence="7" id="KW-1185">Reference proteome</keyword>
<dbReference type="InterPro" id="IPR038222">
    <property type="entry name" value="DHHA2_dom_sf"/>
</dbReference>
<dbReference type="NCBIfam" id="NF003877">
    <property type="entry name" value="PRK05427.1"/>
    <property type="match status" value="1"/>
</dbReference>
<dbReference type="SUPFAM" id="SSF64182">
    <property type="entry name" value="DHH phosphoesterases"/>
    <property type="match status" value="1"/>
</dbReference>
<dbReference type="InterPro" id="IPR004097">
    <property type="entry name" value="DHHA2"/>
</dbReference>
<evidence type="ECO:0000256" key="2">
    <source>
        <dbReference type="ARBA" id="ARBA00022723"/>
    </source>
</evidence>
<dbReference type="InterPro" id="IPR038763">
    <property type="entry name" value="DHH_sf"/>
</dbReference>
<dbReference type="EMBL" id="BAAACW010000167">
    <property type="protein sequence ID" value="GAA0372429.1"/>
    <property type="molecule type" value="Genomic_DNA"/>
</dbReference>
<accession>A0ABN0XTG6</accession>
<reference evidence="6 7" key="1">
    <citation type="journal article" date="2019" name="Int. J. Syst. Evol. Microbiol.">
        <title>The Global Catalogue of Microorganisms (GCM) 10K type strain sequencing project: providing services to taxonomists for standard genome sequencing and annotation.</title>
        <authorList>
            <consortium name="The Broad Institute Genomics Platform"/>
            <consortium name="The Broad Institute Genome Sequencing Center for Infectious Disease"/>
            <person name="Wu L."/>
            <person name="Ma J."/>
        </authorList>
    </citation>
    <scope>NUCLEOTIDE SEQUENCE [LARGE SCALE GENOMIC DNA]</scope>
    <source>
        <strain evidence="6 7">JCM 12662</strain>
    </source>
</reference>
<dbReference type="PANTHER" id="PTHR47618:SF1">
    <property type="entry name" value="BIFUNCTIONAL OLIGORIBONUCLEASE AND PAP PHOSPHATASE NRNA"/>
    <property type="match status" value="1"/>
</dbReference>
<dbReference type="Proteomes" id="UP001501166">
    <property type="component" value="Unassembled WGS sequence"/>
</dbReference>
<evidence type="ECO:0000313" key="7">
    <source>
        <dbReference type="Proteomes" id="UP001501166"/>
    </source>
</evidence>
<dbReference type="RefSeq" id="WP_343757080.1">
    <property type="nucleotide sequence ID" value="NZ_BAAACW010000167.1"/>
</dbReference>
<comment type="cofactor">
    <cofactor evidence="1">
        <name>Mn(2+)</name>
        <dbReference type="ChEBI" id="CHEBI:29035"/>
    </cofactor>
</comment>
<dbReference type="Pfam" id="PF01368">
    <property type="entry name" value="DHH"/>
    <property type="match status" value="1"/>
</dbReference>
<dbReference type="InterPro" id="IPR001667">
    <property type="entry name" value="DDH_dom"/>
</dbReference>
<comment type="caution">
    <text evidence="6">The sequence shown here is derived from an EMBL/GenBank/DDBJ whole genome shotgun (WGS) entry which is preliminary data.</text>
</comment>
<keyword evidence="2" id="KW-0479">Metal-binding</keyword>